<evidence type="ECO:0000256" key="7">
    <source>
        <dbReference type="ARBA" id="ARBA00023136"/>
    </source>
</evidence>
<organism evidence="12 13">
    <name type="scientific">Paracoccus shanxieyensis</name>
    <dbReference type="NCBI Taxonomy" id="2675752"/>
    <lineage>
        <taxon>Bacteria</taxon>
        <taxon>Pseudomonadati</taxon>
        <taxon>Pseudomonadota</taxon>
        <taxon>Alphaproteobacteria</taxon>
        <taxon>Rhodobacterales</taxon>
        <taxon>Paracoccaceae</taxon>
        <taxon>Paracoccus</taxon>
    </lineage>
</organism>
<keyword evidence="13" id="KW-1185">Reference proteome</keyword>
<dbReference type="PROSITE" id="PS51779">
    <property type="entry name" value="POTRA"/>
    <property type="match status" value="1"/>
</dbReference>
<evidence type="ECO:0000256" key="2">
    <source>
        <dbReference type="ARBA" id="ARBA00022475"/>
    </source>
</evidence>
<dbReference type="AlphaFoldDB" id="A0A6L6J0R6"/>
<evidence type="ECO:0000256" key="9">
    <source>
        <dbReference type="HAMAP-Rule" id="MF_00911"/>
    </source>
</evidence>
<feature type="domain" description="POTRA" evidence="11">
    <location>
        <begin position="104"/>
        <end position="172"/>
    </location>
</feature>
<evidence type="ECO:0000313" key="13">
    <source>
        <dbReference type="Proteomes" id="UP000478740"/>
    </source>
</evidence>
<sequence length="344" mass="37555">MQGLNPFGRSADAGRPAPVRHAPMRPAPQPKTATPRRDPAPSRLAYRLNRMMLRPLIRRLVRIGIPAFLAAMVVGIWLSDDTRRANLSSSIDGLVDRIQHREAFMVHSMEIHGASAVVDKGLRAMLPVDLPASSFEIDLEKLRERVLKLDAVEAVDLRILPGGVLSATVTERVPAVLWRHARGIELLDKTGHRVASATSRDVRGDLPIIAGEGADRAAAEAMALIDAAGPILPRLRGLERMGERRWDVVLDRGQRIKLPAEGALRALEHVIAMDKAQHMLDRDIAVVDLREEGRPVVQIGLDAQNAIRRARGQDQIGPDGKPIEPGTDAAGKSTTKTASRVKKT</sequence>
<proteinExistence type="inferred from homology"/>
<comment type="function">
    <text evidence="9">Essential cell division protein.</text>
</comment>
<feature type="region of interest" description="Disordered" evidence="10">
    <location>
        <begin position="1"/>
        <end position="41"/>
    </location>
</feature>
<reference evidence="12 13" key="1">
    <citation type="submission" date="2019-11" db="EMBL/GenBank/DDBJ databases">
        <authorList>
            <person name="Dong K."/>
        </authorList>
    </citation>
    <scope>NUCLEOTIDE SEQUENCE [LARGE SCALE GENOMIC DNA]</scope>
    <source>
        <strain evidence="12 13">DK608</strain>
    </source>
</reference>
<dbReference type="InterPro" id="IPR045335">
    <property type="entry name" value="FtsQ_C_sf"/>
</dbReference>
<comment type="caution">
    <text evidence="12">The sequence shown here is derived from an EMBL/GenBank/DDBJ whole genome shotgun (WGS) entry which is preliminary data.</text>
</comment>
<dbReference type="EMBL" id="WMII01000016">
    <property type="protein sequence ID" value="MTH65739.1"/>
    <property type="molecule type" value="Genomic_DNA"/>
</dbReference>
<evidence type="ECO:0000256" key="1">
    <source>
        <dbReference type="ARBA" id="ARBA00004370"/>
    </source>
</evidence>
<dbReference type="PANTHER" id="PTHR35851:SF1">
    <property type="entry name" value="CELL DIVISION PROTEIN FTSQ"/>
    <property type="match status" value="1"/>
</dbReference>
<keyword evidence="4 9" id="KW-0132">Cell division</keyword>
<evidence type="ECO:0000256" key="6">
    <source>
        <dbReference type="ARBA" id="ARBA00022989"/>
    </source>
</evidence>
<dbReference type="InterPro" id="IPR034746">
    <property type="entry name" value="POTRA"/>
</dbReference>
<keyword evidence="6 9" id="KW-1133">Transmembrane helix</keyword>
<evidence type="ECO:0000259" key="11">
    <source>
        <dbReference type="PROSITE" id="PS51779"/>
    </source>
</evidence>
<keyword evidence="7 9" id="KW-0472">Membrane</keyword>
<evidence type="ECO:0000256" key="8">
    <source>
        <dbReference type="ARBA" id="ARBA00023306"/>
    </source>
</evidence>
<keyword evidence="2 9" id="KW-1003">Cell membrane</keyword>
<keyword evidence="8 9" id="KW-0131">Cell cycle</keyword>
<dbReference type="Pfam" id="PF03799">
    <property type="entry name" value="FtsQ_DivIB_C"/>
    <property type="match status" value="1"/>
</dbReference>
<dbReference type="Proteomes" id="UP000478740">
    <property type="component" value="Unassembled WGS sequence"/>
</dbReference>
<dbReference type="GO" id="GO:0032153">
    <property type="term" value="C:cell division site"/>
    <property type="evidence" value="ECO:0007669"/>
    <property type="project" value="UniProtKB-UniRule"/>
</dbReference>
<keyword evidence="3 9" id="KW-0997">Cell inner membrane</keyword>
<dbReference type="PANTHER" id="PTHR35851">
    <property type="entry name" value="CELL DIVISION PROTEIN FTSQ"/>
    <property type="match status" value="1"/>
</dbReference>
<name>A0A6L6J0R6_9RHOB</name>
<dbReference type="GO" id="GO:0005886">
    <property type="term" value="C:plasma membrane"/>
    <property type="evidence" value="ECO:0007669"/>
    <property type="project" value="UniProtKB-SubCell"/>
</dbReference>
<dbReference type="GO" id="GO:0090529">
    <property type="term" value="P:cell septum assembly"/>
    <property type="evidence" value="ECO:0007669"/>
    <property type="project" value="InterPro"/>
</dbReference>
<gene>
    <name evidence="9" type="primary">ftsQ</name>
    <name evidence="12" type="ORF">GL284_15820</name>
</gene>
<protein>
    <recommendedName>
        <fullName evidence="9">Cell division protein FtsQ</fullName>
    </recommendedName>
</protein>
<comment type="similarity">
    <text evidence="9">Belongs to the FtsQ/DivIB family. FtsQ subfamily.</text>
</comment>
<comment type="subcellular location">
    <subcellularLocation>
        <location evidence="9">Cell inner membrane</location>
        <topology evidence="9">Single-pass type II membrane protein</topology>
    </subcellularLocation>
    <subcellularLocation>
        <location evidence="1">Membrane</location>
    </subcellularLocation>
    <text evidence="9">Localizes to the division septum.</text>
</comment>
<evidence type="ECO:0000256" key="4">
    <source>
        <dbReference type="ARBA" id="ARBA00022618"/>
    </source>
</evidence>
<dbReference type="InterPro" id="IPR005548">
    <property type="entry name" value="Cell_div_FtsQ/DivIB_C"/>
</dbReference>
<evidence type="ECO:0000256" key="10">
    <source>
        <dbReference type="SAM" id="MobiDB-lite"/>
    </source>
</evidence>
<keyword evidence="5 9" id="KW-0812">Transmembrane</keyword>
<dbReference type="HAMAP" id="MF_00911">
    <property type="entry name" value="FtsQ_subfam"/>
    <property type="match status" value="1"/>
</dbReference>
<dbReference type="InterPro" id="IPR026579">
    <property type="entry name" value="FtsQ"/>
</dbReference>
<dbReference type="Gene3D" id="3.40.50.11690">
    <property type="entry name" value="Cell division protein FtsQ/DivIB"/>
    <property type="match status" value="1"/>
</dbReference>
<dbReference type="RefSeq" id="WP_155045617.1">
    <property type="nucleotide sequence ID" value="NZ_WMIH01000016.1"/>
</dbReference>
<feature type="region of interest" description="Disordered" evidence="10">
    <location>
        <begin position="309"/>
        <end position="344"/>
    </location>
</feature>
<evidence type="ECO:0000256" key="3">
    <source>
        <dbReference type="ARBA" id="ARBA00022519"/>
    </source>
</evidence>
<dbReference type="GO" id="GO:0043093">
    <property type="term" value="P:FtsZ-dependent cytokinesis"/>
    <property type="evidence" value="ECO:0007669"/>
    <property type="project" value="UniProtKB-UniRule"/>
</dbReference>
<feature type="transmembrane region" description="Helical" evidence="9">
    <location>
        <begin position="60"/>
        <end position="78"/>
    </location>
</feature>
<accession>A0A6L6J0R6</accession>
<evidence type="ECO:0000313" key="12">
    <source>
        <dbReference type="EMBL" id="MTH65739.1"/>
    </source>
</evidence>
<evidence type="ECO:0000256" key="5">
    <source>
        <dbReference type="ARBA" id="ARBA00022692"/>
    </source>
</evidence>